<accession>A0A1K0H7W8</accession>
<evidence type="ECO:0000313" key="4">
    <source>
        <dbReference type="EMBL" id="SYW74836.1"/>
    </source>
</evidence>
<evidence type="ECO:0000313" key="3">
    <source>
        <dbReference type="EMBL" id="SAM75264.1"/>
    </source>
</evidence>
<reference evidence="3" key="2">
    <citation type="submission" date="2016-04" db="EMBL/GenBank/DDBJ databases">
        <authorList>
            <person name="Evans L.H."/>
            <person name="Alamgir A."/>
            <person name="Owens N."/>
            <person name="Weber N.D."/>
            <person name="Virtaneva K."/>
            <person name="Barbian K."/>
            <person name="Babar A."/>
            <person name="Rosenke K."/>
        </authorList>
    </citation>
    <scope>NUCLEOTIDE SEQUENCE</scope>
    <source>
        <strain evidence="3">UB2112</strain>
    </source>
</reference>
<reference evidence="5" key="1">
    <citation type="submission" date="2016-04" db="EMBL/GenBank/DDBJ databases">
        <authorList>
            <person name="Guldener U."/>
            <person name="Guldener U."/>
        </authorList>
    </citation>
    <scope>NUCLEOTIDE SEQUENCE [LARGE SCALE GENOMIC DNA]</scope>
    <source>
        <strain evidence="5">UB2112</strain>
    </source>
</reference>
<protein>
    <recommendedName>
        <fullName evidence="7">Secreted protein</fullName>
    </recommendedName>
</protein>
<keyword evidence="2" id="KW-0732">Signal</keyword>
<proteinExistence type="predicted"/>
<gene>
    <name evidence="4" type="ORF">UBRO2_00246</name>
    <name evidence="3" type="ORF">UBRO_01328</name>
</gene>
<evidence type="ECO:0000256" key="1">
    <source>
        <dbReference type="SAM" id="MobiDB-lite"/>
    </source>
</evidence>
<name>A0A1K0H7W8_9BASI</name>
<dbReference type="Proteomes" id="UP000658997">
    <property type="component" value="Unassembled WGS sequence"/>
</dbReference>
<evidence type="ECO:0008006" key="7">
    <source>
        <dbReference type="Google" id="ProtNLM"/>
    </source>
</evidence>
<sequence>MKLTSSFVALSSIIVIALCLVNAQADTVTTPLGLTQVDDKGAPITPLTYLNLEPASKELSDAAKKVTTPPPMIKQKRLVPSASDHLEPFVKQFTSQGISISELRSSLIPSLPLLGALDNEGDHTNAKPPAEVPAVEAPAAQKRLLDVLKSLELPDSGRVIPANQQTLGQRTSHPLNRRSDDPLNLNILGKKLTELLPKLPTKRDDASGINLFGHEIPLDTIALPSEKRDDSPVELGLKTGKEQDMDRAKSFLGGLLPIKRDTISPENVDLSSVKGLGEGLAAKGAQSAVPLTLSPVKQAASPAVQGIKTANALCTSFCCQQAVQGAVAGMTKELPVPVPVARANGLLNNGGSVSGVPVKRGQDPLSSTVLDTSDVVRDNILDLKTQADNAAGSFVKNMYSEHGQIETKRALNLPSYSLLPGSGPEAKEAIEDAKDVVDFVGLPVRLPGLKRMAKIVKRSA</sequence>
<evidence type="ECO:0000256" key="2">
    <source>
        <dbReference type="SAM" id="SignalP"/>
    </source>
</evidence>
<evidence type="ECO:0000313" key="5">
    <source>
        <dbReference type="Proteomes" id="UP000179920"/>
    </source>
</evidence>
<organism evidence="3 5">
    <name type="scientific">Ustilago bromivora</name>
    <dbReference type="NCBI Taxonomy" id="307758"/>
    <lineage>
        <taxon>Eukaryota</taxon>
        <taxon>Fungi</taxon>
        <taxon>Dikarya</taxon>
        <taxon>Basidiomycota</taxon>
        <taxon>Ustilaginomycotina</taxon>
        <taxon>Ustilaginomycetes</taxon>
        <taxon>Ustilaginales</taxon>
        <taxon>Ustilaginaceae</taxon>
        <taxon>Ustilago</taxon>
    </lineage>
</organism>
<feature type="region of interest" description="Disordered" evidence="1">
    <location>
        <begin position="159"/>
        <end position="182"/>
    </location>
</feature>
<reference evidence="4" key="3">
    <citation type="submission" date="2018-08" db="EMBL/GenBank/DDBJ databases">
        <authorList>
            <person name="Guldener U."/>
        </authorList>
    </citation>
    <scope>NUCLEOTIDE SEQUENCE</scope>
    <source>
        <strain evidence="4">UB2</strain>
    </source>
</reference>
<dbReference type="AlphaFoldDB" id="A0A1K0H7W8"/>
<evidence type="ECO:0000313" key="6">
    <source>
        <dbReference type="Proteomes" id="UP000658997"/>
    </source>
</evidence>
<dbReference type="Proteomes" id="UP000179920">
    <property type="component" value="Chromosome III"/>
</dbReference>
<dbReference type="EMBL" id="LT558119">
    <property type="protein sequence ID" value="SAM75264.1"/>
    <property type="molecule type" value="Genomic_DNA"/>
</dbReference>
<dbReference type="EMBL" id="ULHB01000002">
    <property type="protein sequence ID" value="SYW74836.1"/>
    <property type="molecule type" value="Genomic_DNA"/>
</dbReference>
<dbReference type="OrthoDB" id="2552594at2759"/>
<feature type="chain" id="PRO_5038218856" description="Secreted protein" evidence="2">
    <location>
        <begin position="26"/>
        <end position="460"/>
    </location>
</feature>
<keyword evidence="6" id="KW-1185">Reference proteome</keyword>
<feature type="compositionally biased region" description="Polar residues" evidence="1">
    <location>
        <begin position="162"/>
        <end position="174"/>
    </location>
</feature>
<feature type="signal peptide" evidence="2">
    <location>
        <begin position="1"/>
        <end position="25"/>
    </location>
</feature>